<dbReference type="InterPro" id="IPR053235">
    <property type="entry name" value="Ser_Thr_kinase"/>
</dbReference>
<dbReference type="PANTHER" id="PTHR24361">
    <property type="entry name" value="MITOGEN-ACTIVATED KINASE KINASE KINASE"/>
    <property type="match status" value="1"/>
</dbReference>
<dbReference type="InterPro" id="IPR008271">
    <property type="entry name" value="Ser/Thr_kinase_AS"/>
</dbReference>
<evidence type="ECO:0000256" key="3">
    <source>
        <dbReference type="PROSITE-ProRule" id="PRU10141"/>
    </source>
</evidence>
<dbReference type="SMART" id="SM00220">
    <property type="entry name" value="S_TKc"/>
    <property type="match status" value="1"/>
</dbReference>
<dbReference type="InterPro" id="IPR000719">
    <property type="entry name" value="Prot_kinase_dom"/>
</dbReference>
<keyword evidence="5" id="KW-0418">Kinase</keyword>
<dbReference type="PROSITE" id="PS50011">
    <property type="entry name" value="PROTEIN_KINASE_DOM"/>
    <property type="match status" value="1"/>
</dbReference>
<reference evidence="5" key="1">
    <citation type="submission" date="2023-03" db="EMBL/GenBank/DDBJ databases">
        <title>Draft assemblies of triclosan tolerant bacteria isolated from returned activated sludge.</title>
        <authorList>
            <person name="Van Hamelsveld S."/>
        </authorList>
    </citation>
    <scope>NUCLEOTIDE SEQUENCE</scope>
    <source>
        <strain evidence="5">GW210012_S60</strain>
    </source>
</reference>
<gene>
    <name evidence="5" type="ORF">P3W50_11250</name>
</gene>
<dbReference type="EMBL" id="JARJLO010000172">
    <property type="protein sequence ID" value="MDF3871050.1"/>
    <property type="molecule type" value="Genomic_DNA"/>
</dbReference>
<dbReference type="Pfam" id="PF00069">
    <property type="entry name" value="Pkinase"/>
    <property type="match status" value="1"/>
</dbReference>
<feature type="domain" description="Protein kinase" evidence="4">
    <location>
        <begin position="8"/>
        <end position="265"/>
    </location>
</feature>
<keyword evidence="5" id="KW-0808">Transferase</keyword>
<sequence>MTSVVPKLQILDKLGNGHFGEVFLGQDAVHGQVAVKVVSRKAENDDEEWVDIRREFLAEAQHLKTATHRNVVQVYGIDEVEDAIRFTMAYCPGGSLQAHFERGPMTLAAVRKVAIDVLIGLHALHGREMLHRDIKPGNILLDHLGMAKLGDFGLVTDRLLLGYGSAAGYADHIAVEVWQGRGTSIKSDIWALGMTLFRLLHGQVWYVFQNECPADVIAQGGFIERLRWLPHVPKPWRKVIRKMMADNTNDRYATTQEVLNAISALPTEPEWTVPIVTEDLVRWELQSPKRLNVVEWNIHGQRQHEWRAWSQPLGKGNNRSLGASTKVIGRNQVDRELEAYFR</sequence>
<proteinExistence type="predicted"/>
<dbReference type="PROSITE" id="PS00108">
    <property type="entry name" value="PROTEIN_KINASE_ST"/>
    <property type="match status" value="1"/>
</dbReference>
<dbReference type="Proteomes" id="UP001217741">
    <property type="component" value="Unassembled WGS sequence"/>
</dbReference>
<keyword evidence="1 3" id="KW-0547">Nucleotide-binding</keyword>
<dbReference type="InterPro" id="IPR017441">
    <property type="entry name" value="Protein_kinase_ATP_BS"/>
</dbReference>
<dbReference type="GO" id="GO:0005737">
    <property type="term" value="C:cytoplasm"/>
    <property type="evidence" value="ECO:0007669"/>
    <property type="project" value="TreeGrafter"/>
</dbReference>
<evidence type="ECO:0000313" key="6">
    <source>
        <dbReference type="Proteomes" id="UP001217741"/>
    </source>
</evidence>
<name>A0AAW6PND0_PSEPU</name>
<dbReference type="RefSeq" id="WP_028697840.1">
    <property type="nucleotide sequence ID" value="NZ_BSKG01000040.1"/>
</dbReference>
<feature type="binding site" evidence="3">
    <location>
        <position position="36"/>
    </location>
    <ligand>
        <name>ATP</name>
        <dbReference type="ChEBI" id="CHEBI:30616"/>
    </ligand>
</feature>
<dbReference type="GO" id="GO:0004674">
    <property type="term" value="F:protein serine/threonine kinase activity"/>
    <property type="evidence" value="ECO:0007669"/>
    <property type="project" value="TreeGrafter"/>
</dbReference>
<dbReference type="GO" id="GO:0005524">
    <property type="term" value="F:ATP binding"/>
    <property type="evidence" value="ECO:0007669"/>
    <property type="project" value="UniProtKB-UniRule"/>
</dbReference>
<evidence type="ECO:0000313" key="5">
    <source>
        <dbReference type="EMBL" id="MDF3871050.1"/>
    </source>
</evidence>
<comment type="caution">
    <text evidence="5">The sequence shown here is derived from an EMBL/GenBank/DDBJ whole genome shotgun (WGS) entry which is preliminary data.</text>
</comment>
<keyword evidence="2 3" id="KW-0067">ATP-binding</keyword>
<dbReference type="Gene3D" id="1.10.510.10">
    <property type="entry name" value="Transferase(Phosphotransferase) domain 1"/>
    <property type="match status" value="1"/>
</dbReference>
<evidence type="ECO:0000256" key="1">
    <source>
        <dbReference type="ARBA" id="ARBA00022741"/>
    </source>
</evidence>
<evidence type="ECO:0000259" key="4">
    <source>
        <dbReference type="PROSITE" id="PS50011"/>
    </source>
</evidence>
<dbReference type="AlphaFoldDB" id="A0AAW6PND0"/>
<protein>
    <submittedName>
        <fullName evidence="5">Serine/threonine-protein kinase</fullName>
    </submittedName>
</protein>
<dbReference type="PROSITE" id="PS00107">
    <property type="entry name" value="PROTEIN_KINASE_ATP"/>
    <property type="match status" value="1"/>
</dbReference>
<accession>A0AAW6PND0</accession>
<dbReference type="SUPFAM" id="SSF56112">
    <property type="entry name" value="Protein kinase-like (PK-like)"/>
    <property type="match status" value="1"/>
</dbReference>
<evidence type="ECO:0000256" key="2">
    <source>
        <dbReference type="ARBA" id="ARBA00022840"/>
    </source>
</evidence>
<dbReference type="InterPro" id="IPR011009">
    <property type="entry name" value="Kinase-like_dom_sf"/>
</dbReference>
<organism evidence="5 6">
    <name type="scientific">Pseudomonas putida</name>
    <name type="common">Arthrobacter siderocapsulatus</name>
    <dbReference type="NCBI Taxonomy" id="303"/>
    <lineage>
        <taxon>Bacteria</taxon>
        <taxon>Pseudomonadati</taxon>
        <taxon>Pseudomonadota</taxon>
        <taxon>Gammaproteobacteria</taxon>
        <taxon>Pseudomonadales</taxon>
        <taxon>Pseudomonadaceae</taxon>
        <taxon>Pseudomonas</taxon>
    </lineage>
</organism>
<dbReference type="CDD" id="cd14014">
    <property type="entry name" value="STKc_PknB_like"/>
    <property type="match status" value="1"/>
</dbReference>